<reference evidence="8" key="1">
    <citation type="journal article" date="2022" name="Cell">
        <title>Repeat-based holocentromeres influence genome architecture and karyotype evolution.</title>
        <authorList>
            <person name="Hofstatter P.G."/>
            <person name="Thangavel G."/>
            <person name="Lux T."/>
            <person name="Neumann P."/>
            <person name="Vondrak T."/>
            <person name="Novak P."/>
            <person name="Zhang M."/>
            <person name="Costa L."/>
            <person name="Castellani M."/>
            <person name="Scott A."/>
            <person name="Toegelov H."/>
            <person name="Fuchs J."/>
            <person name="Mata-Sucre Y."/>
            <person name="Dias Y."/>
            <person name="Vanzela A.L.L."/>
            <person name="Huettel B."/>
            <person name="Almeida C.C.S."/>
            <person name="Simkova H."/>
            <person name="Souza G."/>
            <person name="Pedrosa-Harand A."/>
            <person name="Macas J."/>
            <person name="Mayer K.F.X."/>
            <person name="Houben A."/>
            <person name="Marques A."/>
        </authorList>
    </citation>
    <scope>NUCLEOTIDE SEQUENCE</scope>
    <source>
        <strain evidence="8">RhyBre1mFocal</strain>
    </source>
</reference>
<dbReference type="SUPFAM" id="SSF51110">
    <property type="entry name" value="alpha-D-mannose-specific plant lectins"/>
    <property type="match status" value="1"/>
</dbReference>
<keyword evidence="6" id="KW-0732">Signal</keyword>
<dbReference type="OrthoDB" id="418274at2759"/>
<comment type="subcellular location">
    <subcellularLocation>
        <location evidence="1">Membrane</location>
        <topology evidence="1">Single-pass type I membrane protein</topology>
    </subcellularLocation>
</comment>
<comment type="caution">
    <text evidence="8">The sequence shown here is derived from an EMBL/GenBank/DDBJ whole genome shotgun (WGS) entry which is preliminary data.</text>
</comment>
<evidence type="ECO:0000256" key="2">
    <source>
        <dbReference type="ARBA" id="ARBA00012513"/>
    </source>
</evidence>
<sequence length="166" mass="17749">MASPSLRISTLLILSATLAFLATSSFADNVLYSGYELYGGESLSYGNYILIMQTDCSLVLYDFGRAVWSSKTYNKGFSCTLRLQSDGNLVIYDGHKRAIWATNTGRKQPGHYVLVLQPDRNVVIYGGAIWGSGSNAVGTAPVIISGNSTHEPAVVAGDGITMVNGK</sequence>
<dbReference type="Proteomes" id="UP001151287">
    <property type="component" value="Unassembled WGS sequence"/>
</dbReference>
<accession>A0A9Q0HLR7</accession>
<evidence type="ECO:0000259" key="7">
    <source>
        <dbReference type="PROSITE" id="PS50927"/>
    </source>
</evidence>
<proteinExistence type="predicted"/>
<dbReference type="GO" id="GO:0016020">
    <property type="term" value="C:membrane"/>
    <property type="evidence" value="ECO:0007669"/>
    <property type="project" value="UniProtKB-SubCell"/>
</dbReference>
<dbReference type="InterPro" id="IPR001480">
    <property type="entry name" value="Bulb-type_lectin_dom"/>
</dbReference>
<gene>
    <name evidence="8" type="ORF">LUZ63_015037</name>
</gene>
<dbReference type="GO" id="GO:0051707">
    <property type="term" value="P:response to other organism"/>
    <property type="evidence" value="ECO:0007669"/>
    <property type="project" value="UniProtKB-ARBA"/>
</dbReference>
<feature type="signal peptide" evidence="6">
    <location>
        <begin position="1"/>
        <end position="27"/>
    </location>
</feature>
<organism evidence="8 9">
    <name type="scientific">Rhynchospora breviuscula</name>
    <dbReference type="NCBI Taxonomy" id="2022672"/>
    <lineage>
        <taxon>Eukaryota</taxon>
        <taxon>Viridiplantae</taxon>
        <taxon>Streptophyta</taxon>
        <taxon>Embryophyta</taxon>
        <taxon>Tracheophyta</taxon>
        <taxon>Spermatophyta</taxon>
        <taxon>Magnoliopsida</taxon>
        <taxon>Liliopsida</taxon>
        <taxon>Poales</taxon>
        <taxon>Cyperaceae</taxon>
        <taxon>Cyperoideae</taxon>
        <taxon>Rhynchosporeae</taxon>
        <taxon>Rhynchospora</taxon>
    </lineage>
</organism>
<keyword evidence="9" id="KW-1185">Reference proteome</keyword>
<dbReference type="Gene3D" id="2.90.10.10">
    <property type="entry name" value="Bulb-type lectin domain"/>
    <property type="match status" value="1"/>
</dbReference>
<evidence type="ECO:0000256" key="1">
    <source>
        <dbReference type="ARBA" id="ARBA00004479"/>
    </source>
</evidence>
<dbReference type="InterPro" id="IPR036426">
    <property type="entry name" value="Bulb-type_lectin_dom_sf"/>
</dbReference>
<evidence type="ECO:0000256" key="6">
    <source>
        <dbReference type="SAM" id="SignalP"/>
    </source>
</evidence>
<comment type="catalytic activity">
    <reaction evidence="5">
        <text>L-seryl-[protein] + ATP = O-phospho-L-seryl-[protein] + ADP + H(+)</text>
        <dbReference type="Rhea" id="RHEA:17989"/>
        <dbReference type="Rhea" id="RHEA-COMP:9863"/>
        <dbReference type="Rhea" id="RHEA-COMP:11604"/>
        <dbReference type="ChEBI" id="CHEBI:15378"/>
        <dbReference type="ChEBI" id="CHEBI:29999"/>
        <dbReference type="ChEBI" id="CHEBI:30616"/>
        <dbReference type="ChEBI" id="CHEBI:83421"/>
        <dbReference type="ChEBI" id="CHEBI:456216"/>
        <dbReference type="EC" id="2.7.11.1"/>
    </reaction>
</comment>
<comment type="catalytic activity">
    <reaction evidence="4">
        <text>L-threonyl-[protein] + ATP = O-phospho-L-threonyl-[protein] + ADP + H(+)</text>
        <dbReference type="Rhea" id="RHEA:46608"/>
        <dbReference type="Rhea" id="RHEA-COMP:11060"/>
        <dbReference type="Rhea" id="RHEA-COMP:11605"/>
        <dbReference type="ChEBI" id="CHEBI:15378"/>
        <dbReference type="ChEBI" id="CHEBI:30013"/>
        <dbReference type="ChEBI" id="CHEBI:30616"/>
        <dbReference type="ChEBI" id="CHEBI:61977"/>
        <dbReference type="ChEBI" id="CHEBI:456216"/>
        <dbReference type="EC" id="2.7.11.1"/>
    </reaction>
</comment>
<evidence type="ECO:0000256" key="3">
    <source>
        <dbReference type="ARBA" id="ARBA00023170"/>
    </source>
</evidence>
<feature type="chain" id="PRO_5040141610" description="non-specific serine/threonine protein kinase" evidence="6">
    <location>
        <begin position="28"/>
        <end position="166"/>
    </location>
</feature>
<evidence type="ECO:0000313" key="9">
    <source>
        <dbReference type="Proteomes" id="UP001151287"/>
    </source>
</evidence>
<dbReference type="EMBL" id="JAMQYH010000004">
    <property type="protein sequence ID" value="KAJ1690882.1"/>
    <property type="molecule type" value="Genomic_DNA"/>
</dbReference>
<name>A0A9Q0HLR7_9POAL</name>
<dbReference type="AlphaFoldDB" id="A0A9Q0HLR7"/>
<dbReference type="GO" id="GO:0004674">
    <property type="term" value="F:protein serine/threonine kinase activity"/>
    <property type="evidence" value="ECO:0007669"/>
    <property type="project" value="UniProtKB-EC"/>
</dbReference>
<dbReference type="CDD" id="cd00028">
    <property type="entry name" value="B_lectin"/>
    <property type="match status" value="1"/>
</dbReference>
<evidence type="ECO:0000313" key="8">
    <source>
        <dbReference type="EMBL" id="KAJ1690882.1"/>
    </source>
</evidence>
<dbReference type="PROSITE" id="PS50927">
    <property type="entry name" value="BULB_LECTIN"/>
    <property type="match status" value="1"/>
</dbReference>
<keyword evidence="3" id="KW-0675">Receptor</keyword>
<protein>
    <recommendedName>
        <fullName evidence="2">non-specific serine/threonine protein kinase</fullName>
        <ecNumber evidence="2">2.7.11.1</ecNumber>
    </recommendedName>
</protein>
<feature type="domain" description="Bulb-type lectin" evidence="7">
    <location>
        <begin position="28"/>
        <end position="137"/>
    </location>
</feature>
<evidence type="ECO:0000256" key="4">
    <source>
        <dbReference type="ARBA" id="ARBA00047899"/>
    </source>
</evidence>
<dbReference type="EC" id="2.7.11.1" evidence="2"/>
<evidence type="ECO:0000256" key="5">
    <source>
        <dbReference type="ARBA" id="ARBA00048679"/>
    </source>
</evidence>
<dbReference type="SMART" id="SM00108">
    <property type="entry name" value="B_lectin"/>
    <property type="match status" value="1"/>
</dbReference>